<dbReference type="EMBL" id="BMAT01008086">
    <property type="protein sequence ID" value="GFR77649.1"/>
    <property type="molecule type" value="Genomic_DNA"/>
</dbReference>
<gene>
    <name evidence="3" type="ORF">ElyMa_003974100</name>
</gene>
<feature type="compositionally biased region" description="Basic and acidic residues" evidence="1">
    <location>
        <begin position="44"/>
        <end position="53"/>
    </location>
</feature>
<protein>
    <submittedName>
        <fullName evidence="3">Uncharacterized protein</fullName>
    </submittedName>
</protein>
<evidence type="ECO:0000313" key="3">
    <source>
        <dbReference type="EMBL" id="GFR77649.1"/>
    </source>
</evidence>
<evidence type="ECO:0000256" key="1">
    <source>
        <dbReference type="SAM" id="MobiDB-lite"/>
    </source>
</evidence>
<feature type="compositionally biased region" description="Polar residues" evidence="1">
    <location>
        <begin position="70"/>
        <end position="87"/>
    </location>
</feature>
<proteinExistence type="predicted"/>
<feature type="transmembrane region" description="Helical" evidence="2">
    <location>
        <begin position="130"/>
        <end position="151"/>
    </location>
</feature>
<feature type="region of interest" description="Disordered" evidence="1">
    <location>
        <begin position="1"/>
        <end position="93"/>
    </location>
</feature>
<evidence type="ECO:0000313" key="4">
    <source>
        <dbReference type="Proteomes" id="UP000762676"/>
    </source>
</evidence>
<organism evidence="3 4">
    <name type="scientific">Elysia marginata</name>
    <dbReference type="NCBI Taxonomy" id="1093978"/>
    <lineage>
        <taxon>Eukaryota</taxon>
        <taxon>Metazoa</taxon>
        <taxon>Spiralia</taxon>
        <taxon>Lophotrochozoa</taxon>
        <taxon>Mollusca</taxon>
        <taxon>Gastropoda</taxon>
        <taxon>Heterobranchia</taxon>
        <taxon>Euthyneura</taxon>
        <taxon>Panpulmonata</taxon>
        <taxon>Sacoglossa</taxon>
        <taxon>Placobranchoidea</taxon>
        <taxon>Plakobranchidae</taxon>
        <taxon>Elysia</taxon>
    </lineage>
</organism>
<keyword evidence="2" id="KW-0472">Membrane</keyword>
<keyword evidence="2" id="KW-0812">Transmembrane</keyword>
<dbReference type="Proteomes" id="UP000762676">
    <property type="component" value="Unassembled WGS sequence"/>
</dbReference>
<dbReference type="AlphaFoldDB" id="A0AAV4FX18"/>
<keyword evidence="4" id="KW-1185">Reference proteome</keyword>
<comment type="caution">
    <text evidence="3">The sequence shown here is derived from an EMBL/GenBank/DDBJ whole genome shotgun (WGS) entry which is preliminary data.</text>
</comment>
<accession>A0AAV4FX18</accession>
<feature type="compositionally biased region" description="Polar residues" evidence="1">
    <location>
        <begin position="11"/>
        <end position="31"/>
    </location>
</feature>
<reference evidence="3 4" key="1">
    <citation type="journal article" date="2021" name="Elife">
        <title>Chloroplast acquisition without the gene transfer in kleptoplastic sea slugs, Plakobranchus ocellatus.</title>
        <authorList>
            <person name="Maeda T."/>
            <person name="Takahashi S."/>
            <person name="Yoshida T."/>
            <person name="Shimamura S."/>
            <person name="Takaki Y."/>
            <person name="Nagai Y."/>
            <person name="Toyoda A."/>
            <person name="Suzuki Y."/>
            <person name="Arimoto A."/>
            <person name="Ishii H."/>
            <person name="Satoh N."/>
            <person name="Nishiyama T."/>
            <person name="Hasebe M."/>
            <person name="Maruyama T."/>
            <person name="Minagawa J."/>
            <person name="Obokata J."/>
            <person name="Shigenobu S."/>
        </authorList>
    </citation>
    <scope>NUCLEOTIDE SEQUENCE [LARGE SCALE GENOMIC DNA]</scope>
</reference>
<evidence type="ECO:0000256" key="2">
    <source>
        <dbReference type="SAM" id="Phobius"/>
    </source>
</evidence>
<keyword evidence="2" id="KW-1133">Transmembrane helix</keyword>
<sequence>MSAETQCEGAATSNLFTPYNVTPEQPKNSGPQHFEDPTCDPDYGYDRNDDHSITFKQGTPYPHPLPSYRTAPQQFQSEGSNIVNPTSDPDYGYDRNDDNPIVLQPVGMSTNHANVSHNTDQEPVCEVPDYFVLSIISIFFCLFFGITSTWCSSKVKLMRGSQ</sequence>
<name>A0AAV4FX18_9GAST</name>